<organism evidence="2 3">
    <name type="scientific">Prevotella melaninogenica</name>
    <dbReference type="NCBI Taxonomy" id="28132"/>
    <lineage>
        <taxon>Bacteria</taxon>
        <taxon>Pseudomonadati</taxon>
        <taxon>Bacteroidota</taxon>
        <taxon>Bacteroidia</taxon>
        <taxon>Bacteroidales</taxon>
        <taxon>Prevotellaceae</taxon>
        <taxon>Prevotella</taxon>
    </lineage>
</organism>
<evidence type="ECO:0008006" key="4">
    <source>
        <dbReference type="Google" id="ProtNLM"/>
    </source>
</evidence>
<sequence>MKRVLLLLSFVMCCVATLFAKADVTLKSGSLSKLKSSNAKVYVVWDYSHATLEGQDVKAFLKEKGPDWTRDYKSEIARSEQNFMERFNEKTKSVKITDKKSEADYTIVIEVKDFHYGSTGVSVLIGFGAGDAHMNALMTFYEKNVKQPFAVIDVDGVAGAGYGNEKRRVETYRELAEQVVKLIKKAK</sequence>
<evidence type="ECO:0000256" key="1">
    <source>
        <dbReference type="SAM" id="SignalP"/>
    </source>
</evidence>
<accession>A0ABX7XNH3</accession>
<keyword evidence="3" id="KW-1185">Reference proteome</keyword>
<evidence type="ECO:0000313" key="3">
    <source>
        <dbReference type="Proteomes" id="UP000682195"/>
    </source>
</evidence>
<keyword evidence="1" id="KW-0732">Signal</keyword>
<feature type="chain" id="PRO_5046366249" description="DUF4410 domain-containing protein" evidence="1">
    <location>
        <begin position="23"/>
        <end position="187"/>
    </location>
</feature>
<protein>
    <recommendedName>
        <fullName evidence="4">DUF4410 domain-containing protein</fullName>
    </recommendedName>
</protein>
<dbReference type="Proteomes" id="UP000682195">
    <property type="component" value="Chromosome 1"/>
</dbReference>
<proteinExistence type="predicted"/>
<dbReference type="EMBL" id="CP072361">
    <property type="protein sequence ID" value="QUB75206.1"/>
    <property type="molecule type" value="Genomic_DNA"/>
</dbReference>
<feature type="signal peptide" evidence="1">
    <location>
        <begin position="1"/>
        <end position="22"/>
    </location>
</feature>
<name>A0ABX7XNH3_9BACT</name>
<dbReference type="RefSeq" id="WP_021671899.1">
    <property type="nucleotide sequence ID" value="NZ_CALHLH010000061.1"/>
</dbReference>
<reference evidence="2 3" key="1">
    <citation type="submission" date="2021-03" db="EMBL/GenBank/DDBJ databases">
        <title>Human Oral Microbial Genomes.</title>
        <authorList>
            <person name="Johnston C.D."/>
            <person name="Chen T."/>
            <person name="Dewhirst F.E."/>
        </authorList>
    </citation>
    <scope>NUCLEOTIDE SEQUENCE [LARGE SCALE GENOMIC DNA]</scope>
    <source>
        <strain evidence="2 3">F0054</strain>
    </source>
</reference>
<gene>
    <name evidence="2" type="ORF">J5A58_06675</name>
</gene>
<evidence type="ECO:0000313" key="2">
    <source>
        <dbReference type="EMBL" id="QUB75206.1"/>
    </source>
</evidence>